<feature type="domain" description="Rad4 beta-hairpin" evidence="11">
    <location>
        <begin position="889"/>
        <end position="963"/>
    </location>
</feature>
<dbReference type="InterPro" id="IPR042488">
    <property type="entry name" value="Rad4_BHD3_sf"/>
</dbReference>
<dbReference type="SMART" id="SM01031">
    <property type="entry name" value="BHD_2"/>
    <property type="match status" value="1"/>
</dbReference>
<feature type="compositionally biased region" description="Acidic residues" evidence="8">
    <location>
        <begin position="510"/>
        <end position="522"/>
    </location>
</feature>
<feature type="region of interest" description="Disordered" evidence="8">
    <location>
        <begin position="156"/>
        <end position="280"/>
    </location>
</feature>
<feature type="compositionally biased region" description="Basic and acidic residues" evidence="8">
    <location>
        <begin position="1061"/>
        <end position="1074"/>
    </location>
</feature>
<dbReference type="Pfam" id="PF10405">
    <property type="entry name" value="BHD_3"/>
    <property type="match status" value="1"/>
</dbReference>
<dbReference type="Pfam" id="PF10404">
    <property type="entry name" value="BHD_2"/>
    <property type="match status" value="1"/>
</dbReference>
<dbReference type="InterPro" id="IPR036985">
    <property type="entry name" value="Transglutaminase-like_sf"/>
</dbReference>
<organism evidence="12 13">
    <name type="scientific">Hymenochirus boettgeri</name>
    <name type="common">Congo dwarf clawed frog</name>
    <dbReference type="NCBI Taxonomy" id="247094"/>
    <lineage>
        <taxon>Eukaryota</taxon>
        <taxon>Metazoa</taxon>
        <taxon>Chordata</taxon>
        <taxon>Craniata</taxon>
        <taxon>Vertebrata</taxon>
        <taxon>Euteleostomi</taxon>
        <taxon>Amphibia</taxon>
        <taxon>Batrachia</taxon>
        <taxon>Anura</taxon>
        <taxon>Pipoidea</taxon>
        <taxon>Pipidae</taxon>
        <taxon>Pipinae</taxon>
        <taxon>Hymenochirus</taxon>
    </lineage>
</organism>
<proteinExistence type="inferred from homology"/>
<dbReference type="GO" id="GO:0003697">
    <property type="term" value="F:single-stranded DNA binding"/>
    <property type="evidence" value="ECO:0007669"/>
    <property type="project" value="TreeGrafter"/>
</dbReference>
<comment type="subcellular location">
    <subcellularLocation>
        <location evidence="1">Nucleus</location>
    </subcellularLocation>
</comment>
<feature type="region of interest" description="Disordered" evidence="8">
    <location>
        <begin position="1014"/>
        <end position="1074"/>
    </location>
</feature>
<dbReference type="Gene3D" id="3.90.260.10">
    <property type="entry name" value="Transglutaminase-like"/>
    <property type="match status" value="1"/>
</dbReference>
<dbReference type="EMBL" id="JAACNH010000007">
    <property type="protein sequence ID" value="KAG8435901.1"/>
    <property type="molecule type" value="Genomic_DNA"/>
</dbReference>
<evidence type="ECO:0000256" key="4">
    <source>
        <dbReference type="ARBA" id="ARBA00022763"/>
    </source>
</evidence>
<feature type="compositionally biased region" description="Low complexity" evidence="8">
    <location>
        <begin position="571"/>
        <end position="588"/>
    </location>
</feature>
<evidence type="ECO:0000256" key="1">
    <source>
        <dbReference type="ARBA" id="ARBA00004123"/>
    </source>
</evidence>
<comment type="caution">
    <text evidence="12">The sequence shown here is derived from an EMBL/GenBank/DDBJ whole genome shotgun (WGS) entry which is preliminary data.</text>
</comment>
<dbReference type="PANTHER" id="PTHR12135:SF0">
    <property type="entry name" value="DNA REPAIR PROTEIN COMPLEMENTING XP-C CELLS"/>
    <property type="match status" value="1"/>
</dbReference>
<dbReference type="InterPro" id="IPR018026">
    <property type="entry name" value="DNA_repair_Rad4-like"/>
</dbReference>
<dbReference type="GO" id="GO:0000111">
    <property type="term" value="C:nucleotide-excision repair factor 2 complex"/>
    <property type="evidence" value="ECO:0007669"/>
    <property type="project" value="TreeGrafter"/>
</dbReference>
<dbReference type="InterPro" id="IPR018328">
    <property type="entry name" value="Rad4_beta-hairpin_dom3"/>
</dbReference>
<dbReference type="InterPro" id="IPR018325">
    <property type="entry name" value="Rad4/PNGase_transGLS-fold"/>
</dbReference>
<keyword evidence="7" id="KW-0539">Nucleus</keyword>
<dbReference type="GO" id="GO:0006298">
    <property type="term" value="P:mismatch repair"/>
    <property type="evidence" value="ECO:0007669"/>
    <property type="project" value="TreeGrafter"/>
</dbReference>
<name>A0A8T2IZR6_9PIPI</name>
<dbReference type="InterPro" id="IPR004583">
    <property type="entry name" value="DNA_repair_Rad4"/>
</dbReference>
<evidence type="ECO:0000313" key="13">
    <source>
        <dbReference type="Proteomes" id="UP000812440"/>
    </source>
</evidence>
<feature type="compositionally biased region" description="Basic and acidic residues" evidence="8">
    <location>
        <begin position="623"/>
        <end position="637"/>
    </location>
</feature>
<dbReference type="GO" id="GO:0003684">
    <property type="term" value="F:damaged DNA binding"/>
    <property type="evidence" value="ECO:0007669"/>
    <property type="project" value="InterPro"/>
</dbReference>
<feature type="compositionally biased region" description="Basic residues" evidence="8">
    <location>
        <begin position="53"/>
        <end position="62"/>
    </location>
</feature>
<dbReference type="Pfam" id="PF03835">
    <property type="entry name" value="Rad4"/>
    <property type="match status" value="1"/>
</dbReference>
<feature type="compositionally biased region" description="Acidic residues" evidence="8">
    <location>
        <begin position="271"/>
        <end position="280"/>
    </location>
</feature>
<dbReference type="Gene3D" id="3.30.70.2460">
    <property type="entry name" value="Rad4, beta-hairpin domain BHD3"/>
    <property type="match status" value="1"/>
</dbReference>
<feature type="compositionally biased region" description="Basic residues" evidence="8">
    <location>
        <begin position="528"/>
        <end position="540"/>
    </location>
</feature>
<evidence type="ECO:0000259" key="11">
    <source>
        <dbReference type="SMART" id="SM01032"/>
    </source>
</evidence>
<evidence type="ECO:0000259" key="9">
    <source>
        <dbReference type="SMART" id="SM01030"/>
    </source>
</evidence>
<feature type="compositionally biased region" description="Acidic residues" evidence="8">
    <location>
        <begin position="157"/>
        <end position="167"/>
    </location>
</feature>
<dbReference type="PANTHER" id="PTHR12135">
    <property type="entry name" value="DNA REPAIR PROTEIN XP-C / RAD4"/>
    <property type="match status" value="1"/>
</dbReference>
<keyword evidence="4" id="KW-0227">DNA damage</keyword>
<dbReference type="AlphaFoldDB" id="A0A8T2IZR6"/>
<dbReference type="GO" id="GO:0071942">
    <property type="term" value="C:XPC complex"/>
    <property type="evidence" value="ECO:0007669"/>
    <property type="project" value="TreeGrafter"/>
</dbReference>
<dbReference type="FunFam" id="2.20.20.110:FF:000001">
    <property type="entry name" value="DNA repair protein complementing XP-C cells"/>
    <property type="match status" value="1"/>
</dbReference>
<feature type="region of interest" description="Disordered" evidence="8">
    <location>
        <begin position="1"/>
        <end position="125"/>
    </location>
</feature>
<feature type="compositionally biased region" description="Basic and acidic residues" evidence="8">
    <location>
        <begin position="1044"/>
        <end position="1053"/>
    </location>
</feature>
<evidence type="ECO:0000256" key="5">
    <source>
        <dbReference type="ARBA" id="ARBA00023125"/>
    </source>
</evidence>
<feature type="compositionally biased region" description="Basic residues" evidence="8">
    <location>
        <begin position="176"/>
        <end position="199"/>
    </location>
</feature>
<comment type="similarity">
    <text evidence="2">Belongs to the XPC family.</text>
</comment>
<keyword evidence="6" id="KW-0234">DNA repair</keyword>
<feature type="region of interest" description="Disordered" evidence="8">
    <location>
        <begin position="467"/>
        <end position="660"/>
    </location>
</feature>
<gene>
    <name evidence="12" type="ORF">GDO86_007119</name>
</gene>
<dbReference type="OrthoDB" id="300780at2759"/>
<protein>
    <recommendedName>
        <fullName evidence="14">DNA repair protein complementing XP-C cells</fullName>
    </recommendedName>
</protein>
<dbReference type="Pfam" id="PF10403">
    <property type="entry name" value="BHD_1"/>
    <property type="match status" value="1"/>
</dbReference>
<evidence type="ECO:0000259" key="10">
    <source>
        <dbReference type="SMART" id="SM01031"/>
    </source>
</evidence>
<evidence type="ECO:0000256" key="3">
    <source>
        <dbReference type="ARBA" id="ARBA00022553"/>
    </source>
</evidence>
<dbReference type="SUPFAM" id="SSF54001">
    <property type="entry name" value="Cysteine proteinases"/>
    <property type="match status" value="1"/>
</dbReference>
<dbReference type="InterPro" id="IPR018326">
    <property type="entry name" value="Rad4_beta-hairpin_dom1"/>
</dbReference>
<feature type="compositionally biased region" description="Basic residues" evidence="8">
    <location>
        <begin position="477"/>
        <end position="504"/>
    </location>
</feature>
<dbReference type="GO" id="GO:0005737">
    <property type="term" value="C:cytoplasm"/>
    <property type="evidence" value="ECO:0007669"/>
    <property type="project" value="TreeGrafter"/>
</dbReference>
<evidence type="ECO:0000313" key="12">
    <source>
        <dbReference type="EMBL" id="KAG8435901.1"/>
    </source>
</evidence>
<feature type="domain" description="Rad4 beta-hairpin" evidence="10">
    <location>
        <begin position="822"/>
        <end position="882"/>
    </location>
</feature>
<feature type="compositionally biased region" description="Basic and acidic residues" evidence="8">
    <location>
        <begin position="63"/>
        <end position="86"/>
    </location>
</feature>
<dbReference type="NCBIfam" id="TIGR00605">
    <property type="entry name" value="rad4"/>
    <property type="match status" value="1"/>
</dbReference>
<evidence type="ECO:0000256" key="8">
    <source>
        <dbReference type="SAM" id="MobiDB-lite"/>
    </source>
</evidence>
<keyword evidence="3" id="KW-0597">Phosphoprotein</keyword>
<keyword evidence="13" id="KW-1185">Reference proteome</keyword>
<evidence type="ECO:0000256" key="6">
    <source>
        <dbReference type="ARBA" id="ARBA00023204"/>
    </source>
</evidence>
<dbReference type="FunFam" id="3.30.70.2460:FF:000001">
    <property type="entry name" value="DNA repair protein Rad4 family"/>
    <property type="match status" value="1"/>
</dbReference>
<dbReference type="InterPro" id="IPR018327">
    <property type="entry name" value="BHD_2"/>
</dbReference>
<evidence type="ECO:0008006" key="14">
    <source>
        <dbReference type="Google" id="ProtNLM"/>
    </source>
</evidence>
<dbReference type="SMART" id="SM01032">
    <property type="entry name" value="BHD_3"/>
    <property type="match status" value="1"/>
</dbReference>
<reference evidence="12" key="1">
    <citation type="thesis" date="2020" institute="ProQuest LLC" country="789 East Eisenhower Parkway, Ann Arbor, MI, USA">
        <title>Comparative Genomics and Chromosome Evolution.</title>
        <authorList>
            <person name="Mudd A.B."/>
        </authorList>
    </citation>
    <scope>NUCLEOTIDE SEQUENCE</scope>
    <source>
        <strain evidence="12">Female2</strain>
        <tissue evidence="12">Blood</tissue>
    </source>
</reference>
<dbReference type="Gene3D" id="2.20.20.110">
    <property type="entry name" value="Rad4, beta-hairpin domain BHD1"/>
    <property type="match status" value="1"/>
</dbReference>
<feature type="domain" description="Rad4 beta-hairpin" evidence="9">
    <location>
        <begin position="768"/>
        <end position="820"/>
    </location>
</feature>
<evidence type="ECO:0000256" key="7">
    <source>
        <dbReference type="ARBA" id="ARBA00023242"/>
    </source>
</evidence>
<feature type="compositionally biased region" description="Polar residues" evidence="8">
    <location>
        <begin position="1033"/>
        <end position="1043"/>
    </location>
</feature>
<accession>A0A8T2IZR6</accession>
<feature type="compositionally biased region" description="Acidic residues" evidence="8">
    <location>
        <begin position="25"/>
        <end position="35"/>
    </location>
</feature>
<evidence type="ECO:0000256" key="2">
    <source>
        <dbReference type="ARBA" id="ARBA00009525"/>
    </source>
</evidence>
<dbReference type="InterPro" id="IPR038765">
    <property type="entry name" value="Papain-like_cys_pep_sf"/>
</dbReference>
<sequence>MAKRRGAVGTNPGGKKPRPHRGEAEPDSDIEEEEYSSAAVQQQVKNEPVGTKSAKKVGKKQRKEPNNKIKEEAKAKRQDDKDDLFNDVKPPVKRLKPSPSGVKHTSKTDRSACELNSTYGKKEKSKLSVDGLKTMELEIADLLSLEKKPPVCIELSSDSEEWEDIEASDQPQKMTTKQKAKSGGNKQRKVPVKRNKGKLSRSGDQEGKKNKSTGPRKGNVSSKENVRNTKSRAKNSTVGEPKTTETEILDLLALEENTQRTGSTVTKSSDSEESDDDWEDVEELNGPILNDLRASTSTDLPVPTQPVQIEIETAEAAKKRIKSEKKKAEFAAYMRRIMNRFSKELREDTHKVHLICLLANGFYRNNVCNLPDLQAIALSVVPVKFTSVPTAQIDLVYMKNLIKWYLGTFTISHEMSVDELEPLSATLERRFGVYGVRDEAEMVHIFLIILRALQLLSRLVLSLQPIPLKDPPAKAKPNAKRKPRTKAPKEKLKRSQRAKGKKNVKKEETLLDEDEEEEDEKLEDCRTGKGKSNRNQKTVKSKKETSSGNRPKNQLRRKAASKVTYKEDSESCGYSSDSDFSISPSQESEYSEWEEESFEKKRRPSGPVKDVNKTVKMASPSAPEHKGKCSTKKDGNQPKKRGKIISTDESDEEQNVKPSVVSPIGSDQWVEVYLEKEKKWVSVECVRGTVGQPQICFKTATKPVTYVVGIDNDGYVKDVTRRYDADWMTVTRKRRVDCDWWEETLRPYRSSNFDREDREDTEFEIKLLDQPLPKSITEYKNHPLYALKRHLLKYESIYPETAAIMGYCRGEAVYSRSCVHTLHSRDTWLKQAKVVRLGEVPYKMVKGYSNRARKERMSDPEKRNHNDLSLFGSWQTEDYQPPVAVDGKVPRNEFGNVYLFQSSMLPIGCAHLRVSNLHRVARKLDIDCVQAITGFDFHGGYSHPVTDGYIVCEEHKDILLSAWENEQEEIERKKKEKREKRAMGNWKLLIKGLLIREKLKVRYGNKDLEQPCLSSGANGFSSDEEEKLETPAEDTTVSWPQNRQTEENMDGKTKQRSKREKKGEEKHLFPFEKL</sequence>
<keyword evidence="5" id="KW-0238">DNA-binding</keyword>
<dbReference type="Proteomes" id="UP000812440">
    <property type="component" value="Chromosome 4"/>
</dbReference>
<dbReference type="SMART" id="SM01030">
    <property type="entry name" value="BHD_1"/>
    <property type="match status" value="1"/>
</dbReference>
<dbReference type="GO" id="GO:0006289">
    <property type="term" value="P:nucleotide-excision repair"/>
    <property type="evidence" value="ECO:0007669"/>
    <property type="project" value="InterPro"/>
</dbReference>